<dbReference type="InterPro" id="IPR013249">
    <property type="entry name" value="RNA_pol_sigma70_r4_t2"/>
</dbReference>
<dbReference type="AlphaFoldDB" id="A0A4U1JIJ7"/>
<organism evidence="7 8">
    <name type="scientific">Polyangium fumosum</name>
    <dbReference type="NCBI Taxonomy" id="889272"/>
    <lineage>
        <taxon>Bacteria</taxon>
        <taxon>Pseudomonadati</taxon>
        <taxon>Myxococcota</taxon>
        <taxon>Polyangia</taxon>
        <taxon>Polyangiales</taxon>
        <taxon>Polyangiaceae</taxon>
        <taxon>Polyangium</taxon>
    </lineage>
</organism>
<evidence type="ECO:0000256" key="3">
    <source>
        <dbReference type="ARBA" id="ARBA00023082"/>
    </source>
</evidence>
<keyword evidence="8" id="KW-1185">Reference proteome</keyword>
<dbReference type="SUPFAM" id="SSF88659">
    <property type="entry name" value="Sigma3 and sigma4 domains of RNA polymerase sigma factors"/>
    <property type="match status" value="1"/>
</dbReference>
<keyword evidence="2" id="KW-0805">Transcription regulation</keyword>
<dbReference type="PANTHER" id="PTHR43133:SF51">
    <property type="entry name" value="RNA POLYMERASE SIGMA FACTOR"/>
    <property type="match status" value="1"/>
</dbReference>
<dbReference type="PANTHER" id="PTHR43133">
    <property type="entry name" value="RNA POLYMERASE ECF-TYPE SIGMA FACTO"/>
    <property type="match status" value="1"/>
</dbReference>
<proteinExistence type="inferred from homology"/>
<dbReference type="Gene3D" id="1.10.1740.10">
    <property type="match status" value="1"/>
</dbReference>
<sequence>MPSEPTSHWVLLALSRYEAPLLRYASAIVGSAQAADVVQDTFLRLCNQDRAAVEPHLRAWLFTVCRNRALDVRRDKRQVEPVAEVDEVMPDNQPGPTEALERREAMRRVLGALDTLPERQREAVLLKFSGDLSYQEIAEVLGTSVSNVGFLLHTALRALREQVEKKDREAGRRNR</sequence>
<dbReference type="InterPro" id="IPR014284">
    <property type="entry name" value="RNA_pol_sigma-70_dom"/>
</dbReference>
<comment type="caution">
    <text evidence="7">The sequence shown here is derived from an EMBL/GenBank/DDBJ whole genome shotgun (WGS) entry which is preliminary data.</text>
</comment>
<gene>
    <name evidence="7" type="ORF">E8A74_05030</name>
</gene>
<dbReference type="OrthoDB" id="9780326at2"/>
<evidence type="ECO:0000256" key="4">
    <source>
        <dbReference type="ARBA" id="ARBA00023163"/>
    </source>
</evidence>
<reference evidence="7 8" key="1">
    <citation type="submission" date="2019-04" db="EMBL/GenBank/DDBJ databases">
        <authorList>
            <person name="Li Y."/>
            <person name="Wang J."/>
        </authorList>
    </citation>
    <scope>NUCLEOTIDE SEQUENCE [LARGE SCALE GENOMIC DNA]</scope>
    <source>
        <strain evidence="7 8">DSM 14668</strain>
    </source>
</reference>
<name>A0A4U1JIJ7_9BACT</name>
<evidence type="ECO:0000259" key="5">
    <source>
        <dbReference type="Pfam" id="PF04542"/>
    </source>
</evidence>
<evidence type="ECO:0000256" key="1">
    <source>
        <dbReference type="ARBA" id="ARBA00010641"/>
    </source>
</evidence>
<dbReference type="Proteomes" id="UP000309215">
    <property type="component" value="Unassembled WGS sequence"/>
</dbReference>
<dbReference type="GO" id="GO:0016987">
    <property type="term" value="F:sigma factor activity"/>
    <property type="evidence" value="ECO:0007669"/>
    <property type="project" value="UniProtKB-KW"/>
</dbReference>
<dbReference type="InterPro" id="IPR013325">
    <property type="entry name" value="RNA_pol_sigma_r2"/>
</dbReference>
<evidence type="ECO:0000256" key="2">
    <source>
        <dbReference type="ARBA" id="ARBA00023015"/>
    </source>
</evidence>
<dbReference type="RefSeq" id="WP_136927763.1">
    <property type="nucleotide sequence ID" value="NZ_SSMQ01000003.1"/>
</dbReference>
<dbReference type="SUPFAM" id="SSF88946">
    <property type="entry name" value="Sigma2 domain of RNA polymerase sigma factors"/>
    <property type="match status" value="1"/>
</dbReference>
<comment type="similarity">
    <text evidence="1">Belongs to the sigma-70 factor family. ECF subfamily.</text>
</comment>
<keyword evidence="4" id="KW-0804">Transcription</keyword>
<dbReference type="InterPro" id="IPR013324">
    <property type="entry name" value="RNA_pol_sigma_r3/r4-like"/>
</dbReference>
<dbReference type="InterPro" id="IPR036388">
    <property type="entry name" value="WH-like_DNA-bd_sf"/>
</dbReference>
<dbReference type="NCBIfam" id="TIGR02937">
    <property type="entry name" value="sigma70-ECF"/>
    <property type="match status" value="1"/>
</dbReference>
<dbReference type="GO" id="GO:0006352">
    <property type="term" value="P:DNA-templated transcription initiation"/>
    <property type="evidence" value="ECO:0007669"/>
    <property type="project" value="InterPro"/>
</dbReference>
<evidence type="ECO:0000313" key="7">
    <source>
        <dbReference type="EMBL" id="TKD12463.1"/>
    </source>
</evidence>
<dbReference type="Gene3D" id="1.10.10.10">
    <property type="entry name" value="Winged helix-like DNA-binding domain superfamily/Winged helix DNA-binding domain"/>
    <property type="match status" value="1"/>
</dbReference>
<dbReference type="InterPro" id="IPR007627">
    <property type="entry name" value="RNA_pol_sigma70_r2"/>
</dbReference>
<evidence type="ECO:0000259" key="6">
    <source>
        <dbReference type="Pfam" id="PF08281"/>
    </source>
</evidence>
<evidence type="ECO:0000313" key="8">
    <source>
        <dbReference type="Proteomes" id="UP000309215"/>
    </source>
</evidence>
<dbReference type="InterPro" id="IPR039425">
    <property type="entry name" value="RNA_pol_sigma-70-like"/>
</dbReference>
<feature type="domain" description="RNA polymerase sigma factor 70 region 4 type 2" evidence="6">
    <location>
        <begin position="107"/>
        <end position="159"/>
    </location>
</feature>
<feature type="domain" description="RNA polymerase sigma-70 region 2" evidence="5">
    <location>
        <begin position="15"/>
        <end position="77"/>
    </location>
</feature>
<dbReference type="CDD" id="cd06171">
    <property type="entry name" value="Sigma70_r4"/>
    <property type="match status" value="1"/>
</dbReference>
<dbReference type="Pfam" id="PF08281">
    <property type="entry name" value="Sigma70_r4_2"/>
    <property type="match status" value="1"/>
</dbReference>
<dbReference type="GO" id="GO:0003677">
    <property type="term" value="F:DNA binding"/>
    <property type="evidence" value="ECO:0007669"/>
    <property type="project" value="InterPro"/>
</dbReference>
<keyword evidence="3" id="KW-0731">Sigma factor</keyword>
<accession>A0A4U1JIJ7</accession>
<dbReference type="Pfam" id="PF04542">
    <property type="entry name" value="Sigma70_r2"/>
    <property type="match status" value="1"/>
</dbReference>
<dbReference type="EMBL" id="SSMQ01000003">
    <property type="protein sequence ID" value="TKD12463.1"/>
    <property type="molecule type" value="Genomic_DNA"/>
</dbReference>
<protein>
    <submittedName>
        <fullName evidence="7">Sigma-70 family RNA polymerase sigma factor</fullName>
    </submittedName>
</protein>